<feature type="compositionally biased region" description="Basic and acidic residues" evidence="1">
    <location>
        <begin position="418"/>
        <end position="430"/>
    </location>
</feature>
<comment type="caution">
    <text evidence="2">The sequence shown here is derived from an EMBL/GenBank/DDBJ whole genome shotgun (WGS) entry which is preliminary data.</text>
</comment>
<dbReference type="STRING" id="183478.A0A364N1P7"/>
<feature type="compositionally biased region" description="Polar residues" evidence="1">
    <location>
        <begin position="569"/>
        <end position="586"/>
    </location>
</feature>
<feature type="region of interest" description="Disordered" evidence="1">
    <location>
        <begin position="134"/>
        <end position="160"/>
    </location>
</feature>
<evidence type="ECO:0000313" key="3">
    <source>
        <dbReference type="Proteomes" id="UP000249619"/>
    </source>
</evidence>
<feature type="compositionally biased region" description="Polar residues" evidence="1">
    <location>
        <begin position="51"/>
        <end position="71"/>
    </location>
</feature>
<evidence type="ECO:0000313" key="2">
    <source>
        <dbReference type="EMBL" id="RAR09424.1"/>
    </source>
</evidence>
<dbReference type="Proteomes" id="UP000249619">
    <property type="component" value="Unassembled WGS sequence"/>
</dbReference>
<evidence type="ECO:0000256" key="1">
    <source>
        <dbReference type="SAM" id="MobiDB-lite"/>
    </source>
</evidence>
<feature type="compositionally biased region" description="Polar residues" evidence="1">
    <location>
        <begin position="383"/>
        <end position="401"/>
    </location>
</feature>
<feature type="compositionally biased region" description="Basic and acidic residues" evidence="1">
    <location>
        <begin position="284"/>
        <end position="374"/>
    </location>
</feature>
<dbReference type="EMBL" id="QGDH01000075">
    <property type="protein sequence ID" value="RAR09424.1"/>
    <property type="molecule type" value="Genomic_DNA"/>
</dbReference>
<feature type="compositionally biased region" description="Polar residues" evidence="1">
    <location>
        <begin position="235"/>
        <end position="247"/>
    </location>
</feature>
<feature type="compositionally biased region" description="Low complexity" evidence="1">
    <location>
        <begin position="544"/>
        <end position="555"/>
    </location>
</feature>
<sequence length="637" mass="70783">MCRIKGDRVDYCERAHSGQTCEVKRSSRTYSHTRGSGSRDDTPSPVHPLTPNGSGTYLTQHRRPSNSGSRPSTRDGLRVTNDLIIVSGSKKGRSGKYQHVTFSTKGNKRSSLGSLGSNEAAIDSAGSDASYTLRTGFPEAPLPPPNAYDHPNTYLPTPSVSHGYHNRHTWSPSSSQTPSLTVTAEADHDLPAGRRGARPPAPIIHNPILVPPSSTRPQVETSSGPYRTSRVVPSGVSQGAYTPTGTSPLDYDQYADFSGSSRANSGAAEPSRPAKNSSERRKKPSGDRNYQEDFDRKVAQALEKDENDKQVRFELGRAKARAEERAERALAEKEKERAAEREARHQRKAAERLENEKRELEEQKVKDRKKEKSKPPMTDYSKRPTSSRKYSSSMTQEQQAEQWRLLEADRLAMQSEKQAAEEREREEARAAARQQQETSSYYDPRGGDRTLSNANNPTMPRRGSLSRHDSVASTRPPLTRSSSKRRSSVSQPSSPIINTQPAEYSARPPSSRTHAPPPLSFPKSFNPGYSRPQPARRPSFGQESNPLSPSFSTSSGRDQWDMRTMESALPSTRPSGESRYYTTQSREPVISYSARPVRRPTDYVSTFDDDDDVSDYVDPPVYVSRPGISRSGSRRKQ</sequence>
<feature type="compositionally biased region" description="Low complexity" evidence="1">
    <location>
        <begin position="616"/>
        <end position="631"/>
    </location>
</feature>
<organism evidence="2 3">
    <name type="scientific">Stemphylium lycopersici</name>
    <name type="common">Tomato gray leaf spot disease fungus</name>
    <name type="synonym">Thyrospora lycopersici</name>
    <dbReference type="NCBI Taxonomy" id="183478"/>
    <lineage>
        <taxon>Eukaryota</taxon>
        <taxon>Fungi</taxon>
        <taxon>Dikarya</taxon>
        <taxon>Ascomycota</taxon>
        <taxon>Pezizomycotina</taxon>
        <taxon>Dothideomycetes</taxon>
        <taxon>Pleosporomycetidae</taxon>
        <taxon>Pleosporales</taxon>
        <taxon>Pleosporineae</taxon>
        <taxon>Pleosporaceae</taxon>
        <taxon>Stemphylium</taxon>
    </lineage>
</organism>
<feature type="compositionally biased region" description="Polar residues" evidence="1">
    <location>
        <begin position="100"/>
        <end position="115"/>
    </location>
</feature>
<feature type="compositionally biased region" description="Polar residues" evidence="1">
    <location>
        <begin position="212"/>
        <end position="226"/>
    </location>
</feature>
<feature type="region of interest" description="Disordered" evidence="1">
    <location>
        <begin position="17"/>
        <end position="115"/>
    </location>
</feature>
<accession>A0A364N1P7</accession>
<feature type="region of interest" description="Disordered" evidence="1">
    <location>
        <begin position="190"/>
        <end position="637"/>
    </location>
</feature>
<reference evidence="3" key="1">
    <citation type="submission" date="2018-05" db="EMBL/GenBank/DDBJ databases">
        <title>Draft genome sequence of Stemphylium lycopersici strain CIDEFI 213.</title>
        <authorList>
            <person name="Medina R."/>
            <person name="Franco M.E.E."/>
            <person name="Lucentini C.G."/>
            <person name="Saparrat M.C.N."/>
            <person name="Balatti P.A."/>
        </authorList>
    </citation>
    <scope>NUCLEOTIDE SEQUENCE [LARGE SCALE GENOMIC DNA]</scope>
    <source>
        <strain evidence="3">CIDEFI 213</strain>
    </source>
</reference>
<dbReference type="AlphaFoldDB" id="A0A364N1P7"/>
<protein>
    <submittedName>
        <fullName evidence="2">Quinate transport protein</fullName>
    </submittedName>
</protein>
<proteinExistence type="predicted"/>
<feature type="compositionally biased region" description="Polar residues" evidence="1">
    <location>
        <begin position="496"/>
        <end position="513"/>
    </location>
</feature>
<keyword evidence="3" id="KW-1185">Reference proteome</keyword>
<name>A0A364N1P7_STELY</name>
<gene>
    <name evidence="2" type="ORF">DDE83_005495</name>
</gene>